<dbReference type="PROSITE" id="PS51320">
    <property type="entry name" value="TIFY"/>
    <property type="match status" value="1"/>
</dbReference>
<evidence type="ECO:0000313" key="6">
    <source>
        <dbReference type="Proteomes" id="UP001567538"/>
    </source>
</evidence>
<comment type="subcellular location">
    <subcellularLocation>
        <location evidence="2">Nucleus</location>
    </subcellularLocation>
</comment>
<name>A0ABD1FM47_SALDI</name>
<evidence type="ECO:0000259" key="4">
    <source>
        <dbReference type="PROSITE" id="PS51320"/>
    </source>
</evidence>
<dbReference type="GO" id="GO:0031347">
    <property type="term" value="P:regulation of defense response"/>
    <property type="evidence" value="ECO:0007669"/>
    <property type="project" value="UniProtKB-UniRule"/>
</dbReference>
<dbReference type="Proteomes" id="UP001567538">
    <property type="component" value="Unassembled WGS sequence"/>
</dbReference>
<dbReference type="GO" id="GO:2000022">
    <property type="term" value="P:regulation of jasmonic acid mediated signaling pathway"/>
    <property type="evidence" value="ECO:0007669"/>
    <property type="project" value="UniProtKB-UniRule"/>
</dbReference>
<comment type="caution">
    <text evidence="5">The sequence shown here is derived from an EMBL/GenBank/DDBJ whole genome shotgun (WGS) entry which is preliminary data.</text>
</comment>
<proteinExistence type="inferred from homology"/>
<organism evidence="5 6">
    <name type="scientific">Salvia divinorum</name>
    <name type="common">Maria pastora</name>
    <name type="synonym">Diviner's sage</name>
    <dbReference type="NCBI Taxonomy" id="28513"/>
    <lineage>
        <taxon>Eukaryota</taxon>
        <taxon>Viridiplantae</taxon>
        <taxon>Streptophyta</taxon>
        <taxon>Embryophyta</taxon>
        <taxon>Tracheophyta</taxon>
        <taxon>Spermatophyta</taxon>
        <taxon>Magnoliopsida</taxon>
        <taxon>eudicotyledons</taxon>
        <taxon>Gunneridae</taxon>
        <taxon>Pentapetalae</taxon>
        <taxon>asterids</taxon>
        <taxon>lamiids</taxon>
        <taxon>Lamiales</taxon>
        <taxon>Lamiaceae</taxon>
        <taxon>Nepetoideae</taxon>
        <taxon>Mentheae</taxon>
        <taxon>Salviinae</taxon>
        <taxon>Salvia</taxon>
        <taxon>Salvia subgen. Calosphace</taxon>
    </lineage>
</organism>
<dbReference type="GO" id="GO:0005634">
    <property type="term" value="C:nucleus"/>
    <property type="evidence" value="ECO:0007669"/>
    <property type="project" value="UniProtKB-SubCell"/>
</dbReference>
<dbReference type="AlphaFoldDB" id="A0ABD1FM47"/>
<evidence type="ECO:0000256" key="1">
    <source>
        <dbReference type="ARBA" id="ARBA00008614"/>
    </source>
</evidence>
<protein>
    <recommendedName>
        <fullName evidence="2">Protein TIFY</fullName>
    </recommendedName>
    <alternativeName>
        <fullName evidence="2">Jasmonate ZIM domain-containing protein</fullName>
    </alternativeName>
</protein>
<sequence>MASSGKLDAAKFHGGRPNFSQTCNLLSQYLKENGGFCDLDLNFNPKGSVNQSPKIEQPEKEIEQMTIFYAGQVIVLNDIPAVKAKEIINLATAVSPIQKPQPLPPLGSDLPIARKNSLARFLEKRKDRITAAAPYQASKPAVKEEPWLEMGPQYPRH</sequence>
<accession>A0ABD1FM47</accession>
<comment type="function">
    <text evidence="2">Repressor of jasmonate responses.</text>
</comment>
<feature type="domain" description="Tify" evidence="4">
    <location>
        <begin position="58"/>
        <end position="93"/>
    </location>
</feature>
<feature type="region of interest" description="Disordered" evidence="3">
    <location>
        <begin position="133"/>
        <end position="157"/>
    </location>
</feature>
<comment type="similarity">
    <text evidence="1 2">Belongs to the TIFY/JAZ family.</text>
</comment>
<keyword evidence="2" id="KW-1184">Jasmonic acid signaling pathway</keyword>
<dbReference type="Pfam" id="PF09425">
    <property type="entry name" value="Jas_motif"/>
    <property type="match status" value="1"/>
</dbReference>
<dbReference type="GO" id="GO:0009611">
    <property type="term" value="P:response to wounding"/>
    <property type="evidence" value="ECO:0007669"/>
    <property type="project" value="UniProtKB-UniRule"/>
</dbReference>
<gene>
    <name evidence="5" type="ORF">AAHA92_32870</name>
</gene>
<dbReference type="InterPro" id="IPR040390">
    <property type="entry name" value="TIFY/JAZ"/>
</dbReference>
<evidence type="ECO:0000256" key="3">
    <source>
        <dbReference type="SAM" id="MobiDB-lite"/>
    </source>
</evidence>
<keyword evidence="6" id="KW-1185">Reference proteome</keyword>
<dbReference type="Pfam" id="PF06200">
    <property type="entry name" value="tify"/>
    <property type="match status" value="1"/>
</dbReference>
<dbReference type="InterPro" id="IPR010399">
    <property type="entry name" value="Tify_dom"/>
</dbReference>
<dbReference type="PANTHER" id="PTHR33077">
    <property type="entry name" value="PROTEIN TIFY 4A-RELATED-RELATED"/>
    <property type="match status" value="1"/>
</dbReference>
<dbReference type="InterPro" id="IPR018467">
    <property type="entry name" value="CCT_CS"/>
</dbReference>
<dbReference type="SMART" id="SM00979">
    <property type="entry name" value="TIFY"/>
    <property type="match status" value="1"/>
</dbReference>
<dbReference type="EMBL" id="JBEAFC010000014">
    <property type="protein sequence ID" value="KAL1532918.1"/>
    <property type="molecule type" value="Genomic_DNA"/>
</dbReference>
<evidence type="ECO:0000313" key="5">
    <source>
        <dbReference type="EMBL" id="KAL1532918.1"/>
    </source>
</evidence>
<reference evidence="5 6" key="1">
    <citation type="submission" date="2024-06" db="EMBL/GenBank/DDBJ databases">
        <title>A chromosome level genome sequence of Diviner's sage (Salvia divinorum).</title>
        <authorList>
            <person name="Ford S.A."/>
            <person name="Ro D.-K."/>
            <person name="Ness R.W."/>
            <person name="Phillips M.A."/>
        </authorList>
    </citation>
    <scope>NUCLEOTIDE SEQUENCE [LARGE SCALE GENOMIC DNA]</scope>
    <source>
        <strain evidence="5">SAF-2024a</strain>
        <tissue evidence="5">Leaf</tissue>
    </source>
</reference>
<dbReference type="PANTHER" id="PTHR33077:SF140">
    <property type="entry name" value="PROTEIN TIFY 10B"/>
    <property type="match status" value="1"/>
</dbReference>
<evidence type="ECO:0000256" key="2">
    <source>
        <dbReference type="RuleBase" id="RU369065"/>
    </source>
</evidence>
<keyword evidence="2" id="KW-0539">Nucleus</keyword>
<comment type="domain">
    <text evidence="2">The jas domain is required for interaction with COI1.</text>
</comment>